<dbReference type="InterPro" id="IPR011009">
    <property type="entry name" value="Kinase-like_dom_sf"/>
</dbReference>
<dbReference type="InterPro" id="IPR011992">
    <property type="entry name" value="EF-hand-dom_pair"/>
</dbReference>
<keyword evidence="14" id="KW-0472">Membrane</keyword>
<dbReference type="CDD" id="cd00051">
    <property type="entry name" value="EFh"/>
    <property type="match status" value="1"/>
</dbReference>
<dbReference type="Proteomes" id="UP000315295">
    <property type="component" value="Unassembled WGS sequence"/>
</dbReference>
<keyword evidence="5" id="KW-0597">Phosphoprotein</keyword>
<keyword evidence="13 19" id="KW-0067">ATP-binding</keyword>
<dbReference type="GO" id="GO:0016020">
    <property type="term" value="C:membrane"/>
    <property type="evidence" value="ECO:0007669"/>
    <property type="project" value="UniProtKB-SubCell"/>
</dbReference>
<comment type="similarity">
    <text evidence="2">Belongs to the protein kinase superfamily. CAMK Ser/Thr protein kinase family. CaMK subfamily.</text>
</comment>
<feature type="domain" description="EF-hand" evidence="22">
    <location>
        <begin position="475"/>
        <end position="510"/>
    </location>
</feature>
<dbReference type="PROSITE" id="PS00108">
    <property type="entry name" value="PROTEIN_KINASE_ST"/>
    <property type="match status" value="1"/>
</dbReference>
<dbReference type="PROSITE" id="PS50011">
    <property type="entry name" value="PROTEIN_KINASE_DOM"/>
    <property type="match status" value="1"/>
</dbReference>
<dbReference type="InterPro" id="IPR017441">
    <property type="entry name" value="Protein_kinase_ATP_BS"/>
</dbReference>
<keyword evidence="7" id="KW-0519">Myristate</keyword>
<dbReference type="AlphaFoldDB" id="A0A540K8K9"/>
<evidence type="ECO:0000259" key="22">
    <source>
        <dbReference type="PROSITE" id="PS50222"/>
    </source>
</evidence>
<evidence type="ECO:0000256" key="12">
    <source>
        <dbReference type="ARBA" id="ARBA00022837"/>
    </source>
</evidence>
<dbReference type="InterPro" id="IPR008271">
    <property type="entry name" value="Ser/Thr_kinase_AS"/>
</dbReference>
<evidence type="ECO:0000313" key="23">
    <source>
        <dbReference type="EMBL" id="TQD70559.1"/>
    </source>
</evidence>
<gene>
    <name evidence="23" type="ORF">C1H46_043910</name>
</gene>
<evidence type="ECO:0000259" key="21">
    <source>
        <dbReference type="PROSITE" id="PS50011"/>
    </source>
</evidence>
<dbReference type="Pfam" id="PF00069">
    <property type="entry name" value="Pkinase"/>
    <property type="match status" value="1"/>
</dbReference>
<dbReference type="GO" id="GO:0005509">
    <property type="term" value="F:calcium ion binding"/>
    <property type="evidence" value="ECO:0007669"/>
    <property type="project" value="InterPro"/>
</dbReference>
<sequence length="548" mass="62174">MGNCNVCVRADVISSDDKNSGDKQKKKARERRSNPFSDDAIRSPAPIRVLKDVIPLGHRTRIGDKYVLGRELGRGEFGITYLCTDRETKQALACKSISKRKLRTAVDIEDVRREVAIMSTLPEHPNIVKLKATYEDNENVHLVMELCEGGELFDRIVARGHYSERAAANVARTVAEVVRMCHANGVMHRDLKPENFLFSNKKEHSPLKAIDFGLSVFFKPGERFMEIVGSPYYMAPEVLKRNYGPEVDIWSAGVILYILLCGVPPFWAESEQGVALAILRGVIDFKREPWPQISESAKSLVRQMLEPDPRKRLTAQQVLEHPWLHNAKKAPNVPLGDIVRPRLKQFSVMNRFKKKALRVIAEHLSVKEVEVIRDMFTLMDTDKDGRVTYEELKLGLHKVGSQLAEPEIKMLMEVADVDGNGVLDYGEFAAVTIHLQKMENDEHLRRAFVFFDKDGSGYIELGELRESLQDESGETDTEVLNDIMREVDTDKDGRISYDEFVAMMKTGTDWRKASRQYSRERFKSLSLNLMKDGSLQLHDGLTGQAIAV</sequence>
<keyword evidence="15" id="KW-0449">Lipoprotein</keyword>
<keyword evidence="8" id="KW-0479">Metal-binding</keyword>
<feature type="domain" description="EF-hand" evidence="22">
    <location>
        <begin position="367"/>
        <end position="402"/>
    </location>
</feature>
<dbReference type="Gene3D" id="3.30.200.20">
    <property type="entry name" value="Phosphorylase Kinase, domain 1"/>
    <property type="match status" value="1"/>
</dbReference>
<evidence type="ECO:0000256" key="3">
    <source>
        <dbReference type="ARBA" id="ARBA00012513"/>
    </source>
</evidence>
<dbReference type="FunFam" id="3.30.200.20:FF:000004">
    <property type="entry name" value="Calcium-dependent protein kinase 1"/>
    <property type="match status" value="1"/>
</dbReference>
<comment type="similarity">
    <text evidence="16">Belongs to the protein kinase superfamily. Ser/Thr protein kinase family. CDPK subfamily.</text>
</comment>
<organism evidence="23 24">
    <name type="scientific">Malus baccata</name>
    <name type="common">Siberian crab apple</name>
    <name type="synonym">Pyrus baccata</name>
    <dbReference type="NCBI Taxonomy" id="106549"/>
    <lineage>
        <taxon>Eukaryota</taxon>
        <taxon>Viridiplantae</taxon>
        <taxon>Streptophyta</taxon>
        <taxon>Embryophyta</taxon>
        <taxon>Tracheophyta</taxon>
        <taxon>Spermatophyta</taxon>
        <taxon>Magnoliopsida</taxon>
        <taxon>eudicotyledons</taxon>
        <taxon>Gunneridae</taxon>
        <taxon>Pentapetalae</taxon>
        <taxon>rosids</taxon>
        <taxon>fabids</taxon>
        <taxon>Rosales</taxon>
        <taxon>Rosaceae</taxon>
        <taxon>Amygdaloideae</taxon>
        <taxon>Maleae</taxon>
        <taxon>Malus</taxon>
    </lineage>
</organism>
<accession>A0A540K8K9</accession>
<dbReference type="EMBL" id="VIEB01001758">
    <property type="protein sequence ID" value="TQD70559.1"/>
    <property type="molecule type" value="Genomic_DNA"/>
</dbReference>
<evidence type="ECO:0000256" key="8">
    <source>
        <dbReference type="ARBA" id="ARBA00022723"/>
    </source>
</evidence>
<comment type="caution">
    <text evidence="23">The sequence shown here is derived from an EMBL/GenBank/DDBJ whole genome shotgun (WGS) entry which is preliminary data.</text>
</comment>
<dbReference type="PROSITE" id="PS00107">
    <property type="entry name" value="PROTEIN_KINASE_ATP"/>
    <property type="match status" value="1"/>
</dbReference>
<reference evidence="23 24" key="1">
    <citation type="journal article" date="2019" name="G3 (Bethesda)">
        <title>Sequencing of a Wild Apple (Malus baccata) Genome Unravels the Differences Between Cultivated and Wild Apple Species Regarding Disease Resistance and Cold Tolerance.</title>
        <authorList>
            <person name="Chen X."/>
        </authorList>
    </citation>
    <scope>NUCLEOTIDE SEQUENCE [LARGE SCALE GENOMIC DNA]</scope>
    <source>
        <strain evidence="24">cv. Shandingzi</strain>
        <tissue evidence="23">Leaves</tissue>
    </source>
</reference>
<dbReference type="SMART" id="SM00220">
    <property type="entry name" value="S_TKc"/>
    <property type="match status" value="1"/>
</dbReference>
<dbReference type="Gene3D" id="1.10.238.10">
    <property type="entry name" value="EF-hand"/>
    <property type="match status" value="1"/>
</dbReference>
<evidence type="ECO:0000256" key="19">
    <source>
        <dbReference type="PROSITE-ProRule" id="PRU10141"/>
    </source>
</evidence>
<keyword evidence="6" id="KW-0808">Transferase</keyword>
<evidence type="ECO:0000256" key="2">
    <source>
        <dbReference type="ARBA" id="ARBA00005354"/>
    </source>
</evidence>
<feature type="domain" description="EF-hand" evidence="22">
    <location>
        <begin position="403"/>
        <end position="438"/>
    </location>
</feature>
<evidence type="ECO:0000313" key="24">
    <source>
        <dbReference type="Proteomes" id="UP000315295"/>
    </source>
</evidence>
<evidence type="ECO:0000256" key="16">
    <source>
        <dbReference type="ARBA" id="ARBA00024334"/>
    </source>
</evidence>
<evidence type="ECO:0000256" key="15">
    <source>
        <dbReference type="ARBA" id="ARBA00023288"/>
    </source>
</evidence>
<proteinExistence type="inferred from homology"/>
<evidence type="ECO:0000256" key="20">
    <source>
        <dbReference type="SAM" id="MobiDB-lite"/>
    </source>
</evidence>
<comment type="subcellular location">
    <subcellularLocation>
        <location evidence="1">Membrane</location>
        <topology evidence="1">Lipid-anchor</topology>
    </subcellularLocation>
</comment>
<dbReference type="SUPFAM" id="SSF47473">
    <property type="entry name" value="EF-hand"/>
    <property type="match status" value="1"/>
</dbReference>
<evidence type="ECO:0000256" key="5">
    <source>
        <dbReference type="ARBA" id="ARBA00022553"/>
    </source>
</evidence>
<evidence type="ECO:0000256" key="17">
    <source>
        <dbReference type="ARBA" id="ARBA00047899"/>
    </source>
</evidence>
<comment type="catalytic activity">
    <reaction evidence="17">
        <text>L-threonyl-[protein] + ATP = O-phospho-L-threonyl-[protein] + ADP + H(+)</text>
        <dbReference type="Rhea" id="RHEA:46608"/>
        <dbReference type="Rhea" id="RHEA-COMP:11060"/>
        <dbReference type="Rhea" id="RHEA-COMP:11605"/>
        <dbReference type="ChEBI" id="CHEBI:15378"/>
        <dbReference type="ChEBI" id="CHEBI:30013"/>
        <dbReference type="ChEBI" id="CHEBI:30616"/>
        <dbReference type="ChEBI" id="CHEBI:61977"/>
        <dbReference type="ChEBI" id="CHEBI:456216"/>
        <dbReference type="EC" id="2.7.11.1"/>
    </reaction>
</comment>
<dbReference type="InterPro" id="IPR050205">
    <property type="entry name" value="CDPK_Ser/Thr_kinases"/>
</dbReference>
<keyword evidence="24" id="KW-1185">Reference proteome</keyword>
<name>A0A540K8K9_MALBA</name>
<dbReference type="SUPFAM" id="SSF56112">
    <property type="entry name" value="Protein kinase-like (PK-like)"/>
    <property type="match status" value="1"/>
</dbReference>
<dbReference type="SMART" id="SM00054">
    <property type="entry name" value="EFh"/>
    <property type="match status" value="4"/>
</dbReference>
<evidence type="ECO:0000256" key="4">
    <source>
        <dbReference type="ARBA" id="ARBA00022527"/>
    </source>
</evidence>
<dbReference type="GO" id="GO:0005524">
    <property type="term" value="F:ATP binding"/>
    <property type="evidence" value="ECO:0007669"/>
    <property type="project" value="UniProtKB-UniRule"/>
</dbReference>
<dbReference type="Gene3D" id="1.10.510.10">
    <property type="entry name" value="Transferase(Phosphotransferase) domain 1"/>
    <property type="match status" value="1"/>
</dbReference>
<keyword evidence="10 19" id="KW-0547">Nucleotide-binding</keyword>
<keyword evidence="12" id="KW-0106">Calcium</keyword>
<dbReference type="PANTHER" id="PTHR24349">
    <property type="entry name" value="SERINE/THREONINE-PROTEIN KINASE"/>
    <property type="match status" value="1"/>
</dbReference>
<feature type="binding site" evidence="19">
    <location>
        <position position="95"/>
    </location>
    <ligand>
        <name>ATP</name>
        <dbReference type="ChEBI" id="CHEBI:30616"/>
    </ligand>
</feature>
<dbReference type="FunFam" id="1.10.510.10:FF:000067">
    <property type="entry name" value="calcium-dependent protein kinase 13"/>
    <property type="match status" value="1"/>
</dbReference>
<dbReference type="Pfam" id="PF13499">
    <property type="entry name" value="EF-hand_7"/>
    <property type="match status" value="2"/>
</dbReference>
<evidence type="ECO:0000256" key="9">
    <source>
        <dbReference type="ARBA" id="ARBA00022737"/>
    </source>
</evidence>
<evidence type="ECO:0000256" key="11">
    <source>
        <dbReference type="ARBA" id="ARBA00022777"/>
    </source>
</evidence>
<evidence type="ECO:0000256" key="10">
    <source>
        <dbReference type="ARBA" id="ARBA00022741"/>
    </source>
</evidence>
<feature type="domain" description="Protein kinase" evidence="21">
    <location>
        <begin position="66"/>
        <end position="324"/>
    </location>
</feature>
<keyword evidence="9" id="KW-0677">Repeat</keyword>
<dbReference type="GO" id="GO:0004674">
    <property type="term" value="F:protein serine/threonine kinase activity"/>
    <property type="evidence" value="ECO:0007669"/>
    <property type="project" value="UniProtKB-KW"/>
</dbReference>
<dbReference type="InterPro" id="IPR002048">
    <property type="entry name" value="EF_hand_dom"/>
</dbReference>
<keyword evidence="11" id="KW-0418">Kinase</keyword>
<dbReference type="FunFam" id="1.10.238.10:FF:000050">
    <property type="entry name" value="Calcium-dependent protein kinase 7"/>
    <property type="match status" value="1"/>
</dbReference>
<evidence type="ECO:0000256" key="6">
    <source>
        <dbReference type="ARBA" id="ARBA00022679"/>
    </source>
</evidence>
<evidence type="ECO:0000256" key="1">
    <source>
        <dbReference type="ARBA" id="ARBA00004635"/>
    </source>
</evidence>
<evidence type="ECO:0000256" key="14">
    <source>
        <dbReference type="ARBA" id="ARBA00023136"/>
    </source>
</evidence>
<dbReference type="InterPro" id="IPR018247">
    <property type="entry name" value="EF_Hand_1_Ca_BS"/>
</dbReference>
<dbReference type="EC" id="2.7.11.1" evidence="3"/>
<dbReference type="InterPro" id="IPR000719">
    <property type="entry name" value="Prot_kinase_dom"/>
</dbReference>
<feature type="region of interest" description="Disordered" evidence="20">
    <location>
        <begin position="15"/>
        <end position="41"/>
    </location>
</feature>
<comment type="catalytic activity">
    <reaction evidence="18">
        <text>L-seryl-[protein] + ATP = O-phospho-L-seryl-[protein] + ADP + H(+)</text>
        <dbReference type="Rhea" id="RHEA:17989"/>
        <dbReference type="Rhea" id="RHEA-COMP:9863"/>
        <dbReference type="Rhea" id="RHEA-COMP:11604"/>
        <dbReference type="ChEBI" id="CHEBI:15378"/>
        <dbReference type="ChEBI" id="CHEBI:29999"/>
        <dbReference type="ChEBI" id="CHEBI:30616"/>
        <dbReference type="ChEBI" id="CHEBI:83421"/>
        <dbReference type="ChEBI" id="CHEBI:456216"/>
        <dbReference type="EC" id="2.7.11.1"/>
    </reaction>
</comment>
<dbReference type="STRING" id="106549.A0A540K8K9"/>
<dbReference type="PROSITE" id="PS50222">
    <property type="entry name" value="EF_HAND_2"/>
    <property type="match status" value="4"/>
</dbReference>
<protein>
    <recommendedName>
        <fullName evidence="3">non-specific serine/threonine protein kinase</fullName>
        <ecNumber evidence="3">2.7.11.1</ecNumber>
    </recommendedName>
</protein>
<evidence type="ECO:0000256" key="13">
    <source>
        <dbReference type="ARBA" id="ARBA00022840"/>
    </source>
</evidence>
<dbReference type="CDD" id="cd05117">
    <property type="entry name" value="STKc_CAMK"/>
    <property type="match status" value="1"/>
</dbReference>
<evidence type="ECO:0000256" key="7">
    <source>
        <dbReference type="ARBA" id="ARBA00022707"/>
    </source>
</evidence>
<dbReference type="PROSITE" id="PS00018">
    <property type="entry name" value="EF_HAND_1"/>
    <property type="match status" value="4"/>
</dbReference>
<keyword evidence="4" id="KW-0723">Serine/threonine-protein kinase</keyword>
<evidence type="ECO:0000256" key="18">
    <source>
        <dbReference type="ARBA" id="ARBA00048679"/>
    </source>
</evidence>
<feature type="domain" description="EF-hand" evidence="22">
    <location>
        <begin position="439"/>
        <end position="474"/>
    </location>
</feature>